<keyword evidence="6" id="KW-0902">Two-component regulatory system</keyword>
<keyword evidence="8" id="KW-0812">Transmembrane</keyword>
<dbReference type="Proteomes" id="UP000589716">
    <property type="component" value="Unassembled WGS sequence"/>
</dbReference>
<feature type="transmembrane region" description="Helical" evidence="8">
    <location>
        <begin position="174"/>
        <end position="191"/>
    </location>
</feature>
<dbReference type="InterPro" id="IPR050736">
    <property type="entry name" value="Sensor_HK_Regulatory"/>
</dbReference>
<keyword evidence="11" id="KW-1185">Reference proteome</keyword>
<evidence type="ECO:0000256" key="1">
    <source>
        <dbReference type="ARBA" id="ARBA00000085"/>
    </source>
</evidence>
<dbReference type="PROSITE" id="PS50109">
    <property type="entry name" value="HIS_KIN"/>
    <property type="match status" value="1"/>
</dbReference>
<dbReference type="SUPFAM" id="SSF47384">
    <property type="entry name" value="Homodimeric domain of signal transducing histidine kinase"/>
    <property type="match status" value="1"/>
</dbReference>
<evidence type="ECO:0000313" key="11">
    <source>
        <dbReference type="Proteomes" id="UP000589716"/>
    </source>
</evidence>
<dbReference type="InterPro" id="IPR036890">
    <property type="entry name" value="HATPase_C_sf"/>
</dbReference>
<gene>
    <name evidence="10" type="ORF">H0I39_12940</name>
</gene>
<evidence type="ECO:0000256" key="8">
    <source>
        <dbReference type="SAM" id="Phobius"/>
    </source>
</evidence>
<comment type="catalytic activity">
    <reaction evidence="1">
        <text>ATP + protein L-histidine = ADP + protein N-phospho-L-histidine.</text>
        <dbReference type="EC" id="2.7.13.3"/>
    </reaction>
</comment>
<evidence type="ECO:0000256" key="7">
    <source>
        <dbReference type="SAM" id="MobiDB-lite"/>
    </source>
</evidence>
<feature type="region of interest" description="Disordered" evidence="7">
    <location>
        <begin position="470"/>
        <end position="492"/>
    </location>
</feature>
<dbReference type="Gene3D" id="1.10.287.130">
    <property type="match status" value="1"/>
</dbReference>
<keyword evidence="8" id="KW-0472">Membrane</keyword>
<dbReference type="GO" id="GO:0000155">
    <property type="term" value="F:phosphorelay sensor kinase activity"/>
    <property type="evidence" value="ECO:0007669"/>
    <property type="project" value="InterPro"/>
</dbReference>
<name>A0A853IQC9_9BURK</name>
<dbReference type="InterPro" id="IPR003594">
    <property type="entry name" value="HATPase_dom"/>
</dbReference>
<sequence>MTPDTSVADATANAAGWSLARAMMLEAERLFPKVHDPAQRLLFEQRVLDLVMAGLRTTLITAAVGPALVVWLIMPSVGPMAAMVPALLLYALTVERLFFIRRAARAQADGDSRPRPWLHAVTWRTGLSSAIVAGWGYPVVISGNASLVFVILALATIVAASSVTQFCCWPPAMWASFTPMLLGLSAQVLLLGGDERLFAALFTALLWFTLGMAGLRFARTLHNDMSTRLLNEQLMRELDERRAQAEAANAAKSRFFAAASHDLRQPLQAMSLYHGVLEGSARDAPTLARMGECMASLDRLLEVVMDLSRLDAGQITPAPSAFAVQPLLERLAGMYEGMARQKGLRLRIHPTTAWARSDVALLERALSNLLANAIRYTARGGVVLGVRPRGNAWRLCIVDTGIGIAPEAHDAVFEEFVQLDNAARDPTQGTGLGLATVRRVADLLGHRITLNSGSGAAACLHSTCRAPTRRPTACPTRNRPPHPLDHSAAGCW</sequence>
<evidence type="ECO:0000256" key="6">
    <source>
        <dbReference type="ARBA" id="ARBA00023012"/>
    </source>
</evidence>
<keyword evidence="5 10" id="KW-0418">Kinase</keyword>
<evidence type="ECO:0000313" key="10">
    <source>
        <dbReference type="EMBL" id="NZA02442.1"/>
    </source>
</evidence>
<feature type="transmembrane region" description="Helical" evidence="8">
    <location>
        <begin position="50"/>
        <end position="74"/>
    </location>
</feature>
<keyword evidence="8" id="KW-1133">Transmembrane helix</keyword>
<dbReference type="SMART" id="SM00387">
    <property type="entry name" value="HATPase_c"/>
    <property type="match status" value="1"/>
</dbReference>
<organism evidence="10 11">
    <name type="scientific">Ottowia beijingensis</name>
    <dbReference type="NCBI Taxonomy" id="1207057"/>
    <lineage>
        <taxon>Bacteria</taxon>
        <taxon>Pseudomonadati</taxon>
        <taxon>Pseudomonadota</taxon>
        <taxon>Betaproteobacteria</taxon>
        <taxon>Burkholderiales</taxon>
        <taxon>Comamonadaceae</taxon>
        <taxon>Ottowia</taxon>
    </lineage>
</organism>
<feature type="transmembrane region" description="Helical" evidence="8">
    <location>
        <begin position="147"/>
        <end position="167"/>
    </location>
</feature>
<comment type="caution">
    <text evidence="10">The sequence shown here is derived from an EMBL/GenBank/DDBJ whole genome shotgun (WGS) entry which is preliminary data.</text>
</comment>
<evidence type="ECO:0000256" key="4">
    <source>
        <dbReference type="ARBA" id="ARBA00022679"/>
    </source>
</evidence>
<dbReference type="InterPro" id="IPR003661">
    <property type="entry name" value="HisK_dim/P_dom"/>
</dbReference>
<keyword evidence="4" id="KW-0808">Transferase</keyword>
<evidence type="ECO:0000259" key="9">
    <source>
        <dbReference type="PROSITE" id="PS50109"/>
    </source>
</evidence>
<reference evidence="10 11" key="1">
    <citation type="submission" date="2020-07" db="EMBL/GenBank/DDBJ databases">
        <authorList>
            <person name="Maaloum M."/>
        </authorList>
    </citation>
    <scope>NUCLEOTIDE SEQUENCE [LARGE SCALE GENOMIC DNA]</scope>
    <source>
        <strain evidence="10 11">GCS-AN-3</strain>
    </source>
</reference>
<proteinExistence type="predicted"/>
<accession>A0A853IQC9</accession>
<dbReference type="SMART" id="SM00388">
    <property type="entry name" value="HisKA"/>
    <property type="match status" value="1"/>
</dbReference>
<dbReference type="RefSeq" id="WP_180550775.1">
    <property type="nucleotide sequence ID" value="NZ_JACCKX010000001.1"/>
</dbReference>
<dbReference type="EC" id="2.7.13.3" evidence="2"/>
<feature type="transmembrane region" description="Helical" evidence="8">
    <location>
        <begin position="80"/>
        <end position="100"/>
    </location>
</feature>
<evidence type="ECO:0000256" key="3">
    <source>
        <dbReference type="ARBA" id="ARBA00022553"/>
    </source>
</evidence>
<dbReference type="Pfam" id="PF02518">
    <property type="entry name" value="HATPase_c"/>
    <property type="match status" value="1"/>
</dbReference>
<dbReference type="Pfam" id="PF00512">
    <property type="entry name" value="HisKA"/>
    <property type="match status" value="1"/>
</dbReference>
<dbReference type="InterPro" id="IPR036097">
    <property type="entry name" value="HisK_dim/P_sf"/>
</dbReference>
<dbReference type="PRINTS" id="PR00344">
    <property type="entry name" value="BCTRLSENSOR"/>
</dbReference>
<feature type="transmembrane region" description="Helical" evidence="8">
    <location>
        <begin position="197"/>
        <end position="218"/>
    </location>
</feature>
<dbReference type="CDD" id="cd00082">
    <property type="entry name" value="HisKA"/>
    <property type="match status" value="1"/>
</dbReference>
<dbReference type="EMBL" id="JACCKX010000001">
    <property type="protein sequence ID" value="NZA02442.1"/>
    <property type="molecule type" value="Genomic_DNA"/>
</dbReference>
<dbReference type="AlphaFoldDB" id="A0A853IQC9"/>
<dbReference type="PANTHER" id="PTHR43711">
    <property type="entry name" value="TWO-COMPONENT HISTIDINE KINASE"/>
    <property type="match status" value="1"/>
</dbReference>
<dbReference type="InterPro" id="IPR004358">
    <property type="entry name" value="Sig_transdc_His_kin-like_C"/>
</dbReference>
<evidence type="ECO:0000256" key="2">
    <source>
        <dbReference type="ARBA" id="ARBA00012438"/>
    </source>
</evidence>
<dbReference type="PANTHER" id="PTHR43711:SF1">
    <property type="entry name" value="HISTIDINE KINASE 1"/>
    <property type="match status" value="1"/>
</dbReference>
<evidence type="ECO:0000256" key="5">
    <source>
        <dbReference type="ARBA" id="ARBA00022777"/>
    </source>
</evidence>
<feature type="domain" description="Histidine kinase" evidence="9">
    <location>
        <begin position="258"/>
        <end position="455"/>
    </location>
</feature>
<dbReference type="InterPro" id="IPR005467">
    <property type="entry name" value="His_kinase_dom"/>
</dbReference>
<keyword evidence="3" id="KW-0597">Phosphoprotein</keyword>
<dbReference type="SUPFAM" id="SSF55874">
    <property type="entry name" value="ATPase domain of HSP90 chaperone/DNA topoisomerase II/histidine kinase"/>
    <property type="match status" value="1"/>
</dbReference>
<protein>
    <recommendedName>
        <fullName evidence="2">histidine kinase</fullName>
        <ecNumber evidence="2">2.7.13.3</ecNumber>
    </recommendedName>
</protein>
<dbReference type="Gene3D" id="3.30.565.10">
    <property type="entry name" value="Histidine kinase-like ATPase, C-terminal domain"/>
    <property type="match status" value="1"/>
</dbReference>